<gene>
    <name evidence="6" type="ORF">HNR07_001293</name>
</gene>
<dbReference type="GO" id="GO:0043565">
    <property type="term" value="F:sequence-specific DNA binding"/>
    <property type="evidence" value="ECO:0007669"/>
    <property type="project" value="InterPro"/>
</dbReference>
<dbReference type="Proteomes" id="UP000579647">
    <property type="component" value="Unassembled WGS sequence"/>
</dbReference>
<name>A0A840WFN7_9ACTN</name>
<reference evidence="6 7" key="1">
    <citation type="submission" date="2020-08" db="EMBL/GenBank/DDBJ databases">
        <title>Sequencing the genomes of 1000 actinobacteria strains.</title>
        <authorList>
            <person name="Klenk H.-P."/>
        </authorList>
    </citation>
    <scope>NUCLEOTIDE SEQUENCE [LARGE SCALE GENOMIC DNA]</scope>
    <source>
        <strain evidence="6 7">DSM 44598</strain>
    </source>
</reference>
<evidence type="ECO:0000256" key="4">
    <source>
        <dbReference type="SAM" id="MobiDB-lite"/>
    </source>
</evidence>
<keyword evidence="7" id="KW-1185">Reference proteome</keyword>
<keyword evidence="1" id="KW-0805">Transcription regulation</keyword>
<dbReference type="AlphaFoldDB" id="A0A840WFN7"/>
<feature type="domain" description="HTH araC/xylS-type" evidence="5">
    <location>
        <begin position="211"/>
        <end position="309"/>
    </location>
</feature>
<dbReference type="PROSITE" id="PS01124">
    <property type="entry name" value="HTH_ARAC_FAMILY_2"/>
    <property type="match status" value="1"/>
</dbReference>
<dbReference type="Pfam" id="PF12852">
    <property type="entry name" value="Cupin_6"/>
    <property type="match status" value="1"/>
</dbReference>
<evidence type="ECO:0000256" key="2">
    <source>
        <dbReference type="ARBA" id="ARBA00023125"/>
    </source>
</evidence>
<dbReference type="SUPFAM" id="SSF46689">
    <property type="entry name" value="Homeodomain-like"/>
    <property type="match status" value="2"/>
</dbReference>
<evidence type="ECO:0000256" key="1">
    <source>
        <dbReference type="ARBA" id="ARBA00023015"/>
    </source>
</evidence>
<dbReference type="PROSITE" id="PS00041">
    <property type="entry name" value="HTH_ARAC_FAMILY_1"/>
    <property type="match status" value="1"/>
</dbReference>
<dbReference type="SMART" id="SM00342">
    <property type="entry name" value="HTH_ARAC"/>
    <property type="match status" value="1"/>
</dbReference>
<dbReference type="RefSeq" id="WP_184363148.1">
    <property type="nucleotide sequence ID" value="NZ_BAAAKM010000044.1"/>
</dbReference>
<dbReference type="EMBL" id="JACHDO010000001">
    <property type="protein sequence ID" value="MBB5490156.1"/>
    <property type="molecule type" value="Genomic_DNA"/>
</dbReference>
<organism evidence="6 7">
    <name type="scientific">Nocardiopsis metallicus</name>
    <dbReference type="NCBI Taxonomy" id="179819"/>
    <lineage>
        <taxon>Bacteria</taxon>
        <taxon>Bacillati</taxon>
        <taxon>Actinomycetota</taxon>
        <taxon>Actinomycetes</taxon>
        <taxon>Streptosporangiales</taxon>
        <taxon>Nocardiopsidaceae</taxon>
        <taxon>Nocardiopsis</taxon>
    </lineage>
</organism>
<dbReference type="PANTHER" id="PTHR46796">
    <property type="entry name" value="HTH-TYPE TRANSCRIPTIONAL ACTIVATOR RHAS-RELATED"/>
    <property type="match status" value="1"/>
</dbReference>
<accession>A0A840WFN7</accession>
<keyword evidence="2 6" id="KW-0238">DNA-binding</keyword>
<protein>
    <submittedName>
        <fullName evidence="6">AraC-like DNA-binding protein</fullName>
    </submittedName>
</protein>
<sequence>MDALADLLEGVRARGALFSRSVMNPPWAIRFAQDAPLTLVTMVRGRAWIVPEQGDPLPLVAGDTAILRGPGPQVIADPADAPVSCTVLDGDRCLGPDGELLTEEATLGLRTYGDSLDSQDLLLSGSYEVSGDLGQRLIAALPPALVVPADECHGRLEEMIAAEIDCPAPGQQLVLDRLLDLALITKLRAWFDRPGATPPAWYSAMADPVVGQALRLLHNQPAHPWTVALLAERCGVSRATLARDFRALVGVPPMTYLADWRVGRAADLLRETDTTVEAIARRVGYSNAFALSSAFKRLRGTTPTGHRCGSAPTGPSATGPDRADLNPPGSDAAMAVAGPRRPD</sequence>
<comment type="caution">
    <text evidence="6">The sequence shown here is derived from an EMBL/GenBank/DDBJ whole genome shotgun (WGS) entry which is preliminary data.</text>
</comment>
<evidence type="ECO:0000259" key="5">
    <source>
        <dbReference type="PROSITE" id="PS01124"/>
    </source>
</evidence>
<keyword evidence="3" id="KW-0804">Transcription</keyword>
<dbReference type="InterPro" id="IPR032783">
    <property type="entry name" value="AraC_lig"/>
</dbReference>
<dbReference type="InterPro" id="IPR018062">
    <property type="entry name" value="HTH_AraC-typ_CS"/>
</dbReference>
<evidence type="ECO:0000313" key="7">
    <source>
        <dbReference type="Proteomes" id="UP000579647"/>
    </source>
</evidence>
<dbReference type="Gene3D" id="1.10.10.60">
    <property type="entry name" value="Homeodomain-like"/>
    <property type="match status" value="2"/>
</dbReference>
<feature type="region of interest" description="Disordered" evidence="4">
    <location>
        <begin position="301"/>
        <end position="343"/>
    </location>
</feature>
<dbReference type="InterPro" id="IPR018060">
    <property type="entry name" value="HTH_AraC"/>
</dbReference>
<evidence type="ECO:0000313" key="6">
    <source>
        <dbReference type="EMBL" id="MBB5490156.1"/>
    </source>
</evidence>
<evidence type="ECO:0000256" key="3">
    <source>
        <dbReference type="ARBA" id="ARBA00023163"/>
    </source>
</evidence>
<dbReference type="Pfam" id="PF12833">
    <property type="entry name" value="HTH_18"/>
    <property type="match status" value="1"/>
</dbReference>
<dbReference type="InterPro" id="IPR050204">
    <property type="entry name" value="AraC_XylS_family_regulators"/>
</dbReference>
<dbReference type="PANTHER" id="PTHR46796:SF13">
    <property type="entry name" value="HTH-TYPE TRANSCRIPTIONAL ACTIVATOR RHAS"/>
    <property type="match status" value="1"/>
</dbReference>
<dbReference type="InterPro" id="IPR009057">
    <property type="entry name" value="Homeodomain-like_sf"/>
</dbReference>
<dbReference type="GO" id="GO:0003700">
    <property type="term" value="F:DNA-binding transcription factor activity"/>
    <property type="evidence" value="ECO:0007669"/>
    <property type="project" value="InterPro"/>
</dbReference>
<proteinExistence type="predicted"/>